<gene>
    <name evidence="2" type="ORF">AB1Y20_022229</name>
</gene>
<evidence type="ECO:0000313" key="2">
    <source>
        <dbReference type="EMBL" id="KAL1520657.1"/>
    </source>
</evidence>
<comment type="caution">
    <text evidence="2">The sequence shown here is derived from an EMBL/GenBank/DDBJ whole genome shotgun (WGS) entry which is preliminary data.</text>
</comment>
<dbReference type="Proteomes" id="UP001515480">
    <property type="component" value="Unassembled WGS sequence"/>
</dbReference>
<feature type="region of interest" description="Disordered" evidence="1">
    <location>
        <begin position="90"/>
        <end position="113"/>
    </location>
</feature>
<keyword evidence="3" id="KW-1185">Reference proteome</keyword>
<dbReference type="AlphaFoldDB" id="A0AB34JIR5"/>
<accession>A0AB34JIR5</accession>
<evidence type="ECO:0000313" key="3">
    <source>
        <dbReference type="Proteomes" id="UP001515480"/>
    </source>
</evidence>
<evidence type="ECO:0000256" key="1">
    <source>
        <dbReference type="SAM" id="MobiDB-lite"/>
    </source>
</evidence>
<sequence>MAPDQPEWIPSMYSNVGGRRLGVGELHLDTLLRRAWIRLLPQGWAASRMPTSRQWLSCLMGLPDSSSDACPPITAAWASIAACSASASAASVATPSTNRLREGGTEAGSPRPI</sequence>
<dbReference type="EMBL" id="JBGBPQ010000008">
    <property type="protein sequence ID" value="KAL1520657.1"/>
    <property type="molecule type" value="Genomic_DNA"/>
</dbReference>
<protein>
    <submittedName>
        <fullName evidence="2">Uncharacterized protein</fullName>
    </submittedName>
</protein>
<name>A0AB34JIR5_PRYPA</name>
<organism evidence="2 3">
    <name type="scientific">Prymnesium parvum</name>
    <name type="common">Toxic golden alga</name>
    <dbReference type="NCBI Taxonomy" id="97485"/>
    <lineage>
        <taxon>Eukaryota</taxon>
        <taxon>Haptista</taxon>
        <taxon>Haptophyta</taxon>
        <taxon>Prymnesiophyceae</taxon>
        <taxon>Prymnesiales</taxon>
        <taxon>Prymnesiaceae</taxon>
        <taxon>Prymnesium</taxon>
    </lineage>
</organism>
<reference evidence="2 3" key="1">
    <citation type="journal article" date="2024" name="Science">
        <title>Giant polyketide synthase enzymes in the biosynthesis of giant marine polyether toxins.</title>
        <authorList>
            <person name="Fallon T.R."/>
            <person name="Shende V.V."/>
            <person name="Wierzbicki I.H."/>
            <person name="Pendleton A.L."/>
            <person name="Watervoot N.F."/>
            <person name="Auber R.P."/>
            <person name="Gonzalez D.J."/>
            <person name="Wisecaver J.H."/>
            <person name="Moore B.S."/>
        </authorList>
    </citation>
    <scope>NUCLEOTIDE SEQUENCE [LARGE SCALE GENOMIC DNA]</scope>
    <source>
        <strain evidence="2 3">12B1</strain>
    </source>
</reference>
<proteinExistence type="predicted"/>